<dbReference type="AlphaFoldDB" id="A0ABC9F340"/>
<gene>
    <name evidence="3" type="ORF">URODEC1_LOCUS101473</name>
</gene>
<name>A0ABC9F340_9POAL</name>
<evidence type="ECO:0000313" key="4">
    <source>
        <dbReference type="Proteomes" id="UP001497457"/>
    </source>
</evidence>
<proteinExistence type="predicted"/>
<dbReference type="PANTHER" id="PTHR33065:SF201">
    <property type="entry name" value="DUF6598 DOMAIN-CONTAINING PROTEIN"/>
    <property type="match status" value="1"/>
</dbReference>
<feature type="domain" description="DUF6598" evidence="2">
    <location>
        <begin position="159"/>
        <end position="396"/>
    </location>
</feature>
<keyword evidence="4" id="KW-1185">Reference proteome</keyword>
<dbReference type="PANTHER" id="PTHR33065">
    <property type="entry name" value="OS07G0486400 PROTEIN"/>
    <property type="match status" value="1"/>
</dbReference>
<feature type="compositionally biased region" description="Basic and acidic residues" evidence="1">
    <location>
        <begin position="42"/>
        <end position="52"/>
    </location>
</feature>
<reference evidence="3 4" key="2">
    <citation type="submission" date="2024-10" db="EMBL/GenBank/DDBJ databases">
        <authorList>
            <person name="Ryan C."/>
        </authorList>
    </citation>
    <scope>NUCLEOTIDE SEQUENCE [LARGE SCALE GENOMIC DNA]</scope>
</reference>
<evidence type="ECO:0000256" key="1">
    <source>
        <dbReference type="SAM" id="MobiDB-lite"/>
    </source>
</evidence>
<sequence length="402" mass="45955">MEVEAEGNIDNKGKDEAAKRLPMRRLREIDEIRKVDCSGEVVEQQKRMKETDADPDDKEMEVWSEEEEYSDIDEEEKKRLNEKYLEFKRIQEEELVQDCLRNPDRLEDHYAYEAKMFRKDWDSTYGSFGGFGSFDKKTEIPCKRFTYNPAPRGGAFSDALQVFYVKVAELSGGLQFPLEVFGMVALRDSFDYNRNIIFERERDNFQKLTDENPYLALTGPVRAVMIYSPVIFEATLYVKGATRSNDKELSLLATSLVLPPRRDSCLIQRSYRSRLSTLDLMLAHLTYSVEATIRVRVTSGSWPDGFSCQFVASTNSIDQSVVLLKATTDDQVPLTGDEINLARQVVSVESRGNLEVVGSIENQHGAYTDVTNFKPLKMGTSSKNLNLRCCTLEVTIYWSCLV</sequence>
<dbReference type="Proteomes" id="UP001497457">
    <property type="component" value="Chromosome 5rd"/>
</dbReference>
<feature type="compositionally biased region" description="Acidic residues" evidence="1">
    <location>
        <begin position="53"/>
        <end position="70"/>
    </location>
</feature>
<reference evidence="4" key="1">
    <citation type="submission" date="2024-06" db="EMBL/GenBank/DDBJ databases">
        <authorList>
            <person name="Ryan C."/>
        </authorList>
    </citation>
    <scope>NUCLEOTIDE SEQUENCE [LARGE SCALE GENOMIC DNA]</scope>
</reference>
<dbReference type="EMBL" id="OZ075115">
    <property type="protein sequence ID" value="CAL5068281.1"/>
    <property type="molecule type" value="Genomic_DNA"/>
</dbReference>
<evidence type="ECO:0000259" key="2">
    <source>
        <dbReference type="Pfam" id="PF20241"/>
    </source>
</evidence>
<feature type="region of interest" description="Disordered" evidence="1">
    <location>
        <begin position="42"/>
        <end position="70"/>
    </location>
</feature>
<evidence type="ECO:0000313" key="3">
    <source>
        <dbReference type="EMBL" id="CAL5068281.1"/>
    </source>
</evidence>
<dbReference type="InterPro" id="IPR046533">
    <property type="entry name" value="DUF6598"/>
</dbReference>
<accession>A0ABC9F340</accession>
<protein>
    <recommendedName>
        <fullName evidence="2">DUF6598 domain-containing protein</fullName>
    </recommendedName>
</protein>
<organism evidence="3 4">
    <name type="scientific">Urochloa decumbens</name>
    <dbReference type="NCBI Taxonomy" id="240449"/>
    <lineage>
        <taxon>Eukaryota</taxon>
        <taxon>Viridiplantae</taxon>
        <taxon>Streptophyta</taxon>
        <taxon>Embryophyta</taxon>
        <taxon>Tracheophyta</taxon>
        <taxon>Spermatophyta</taxon>
        <taxon>Magnoliopsida</taxon>
        <taxon>Liliopsida</taxon>
        <taxon>Poales</taxon>
        <taxon>Poaceae</taxon>
        <taxon>PACMAD clade</taxon>
        <taxon>Panicoideae</taxon>
        <taxon>Panicodae</taxon>
        <taxon>Paniceae</taxon>
        <taxon>Melinidinae</taxon>
        <taxon>Urochloa</taxon>
    </lineage>
</organism>
<dbReference type="Pfam" id="PF20241">
    <property type="entry name" value="DUF6598"/>
    <property type="match status" value="1"/>
</dbReference>